<dbReference type="SUPFAM" id="SSF82171">
    <property type="entry name" value="DPP6 N-terminal domain-like"/>
    <property type="match status" value="1"/>
</dbReference>
<dbReference type="InterPro" id="IPR026444">
    <property type="entry name" value="Secre_tail"/>
</dbReference>
<dbReference type="RefSeq" id="WP_160128325.1">
    <property type="nucleotide sequence ID" value="NZ_CP019288.1"/>
</dbReference>
<evidence type="ECO:0000256" key="1">
    <source>
        <dbReference type="ARBA" id="ARBA00022729"/>
    </source>
</evidence>
<dbReference type="PANTHER" id="PTHR36220:SF1">
    <property type="entry name" value="GAMMA TUBULIN COMPLEX COMPONENT C-TERMINAL DOMAIN-CONTAINING PROTEIN"/>
    <property type="match status" value="1"/>
</dbReference>
<evidence type="ECO:0000313" key="5">
    <source>
        <dbReference type="Proteomes" id="UP000464657"/>
    </source>
</evidence>
<feature type="signal peptide" evidence="2">
    <location>
        <begin position="1"/>
        <end position="21"/>
    </location>
</feature>
<protein>
    <recommendedName>
        <fullName evidence="3">Secretion system C-terminal sorting domain-containing protein</fullName>
    </recommendedName>
</protein>
<evidence type="ECO:0000259" key="3">
    <source>
        <dbReference type="Pfam" id="PF18962"/>
    </source>
</evidence>
<dbReference type="Gene3D" id="2.130.10.80">
    <property type="entry name" value="Galactose oxidase/kelch, beta-propeller"/>
    <property type="match status" value="1"/>
</dbReference>
<sequence>MKKKIFFLSLFLLATLFVTNAQDFDFYQLGNDIDGEAVDDKSGWSIALSADGSTVIIGSIRNDGNGDQSGHVRVYEKIANVWTQIGDDIDGDAASNFLGGAVAISTDGSVIAIGASGNNVIGLNSGQAKIFKNLNGTWSQIGDDIFGEAFGNQFGGAIGLSGDGNIVAIGGSYHDNNGNDSAGHVRVFENLNGTWTQIGNSIEGEDEFDYSGRRLSMSSDGSIVAIGAPFNDGNGRNSGHVRVYENLNGIWTKVGDDIDGSAMDDNSGWSVSLSADGSTLAIGAPFNDGNGDRSGQVRVFRNINGIWTQFGADIYGEVTGDLFGYSTSLNTDGTILAVSGINNDGNGSNSGFVQIYKNENNTWTQIGTNIHGETAGDNSGYSISLSGDAIFVAISALNNDGNGSNSGHVRVYEFKPTLGVEDISLNSDDVVFYPNPSKHSIFFNEEIHLEEVILYSLDGKQLVTQNMQRDAFLDISNLANGTYILKIKTAKGLITKKLIKQ</sequence>
<dbReference type="InterPro" id="IPR037293">
    <property type="entry name" value="Gal_Oxidase_central_sf"/>
</dbReference>
<evidence type="ECO:0000313" key="4">
    <source>
        <dbReference type="EMBL" id="QHI35592.1"/>
    </source>
</evidence>
<dbReference type="NCBIfam" id="TIGR04183">
    <property type="entry name" value="Por_Secre_tail"/>
    <property type="match status" value="1"/>
</dbReference>
<dbReference type="InterPro" id="IPR013517">
    <property type="entry name" value="FG-GAP"/>
</dbReference>
<gene>
    <name evidence="4" type="ORF">IMCC3317_09380</name>
</gene>
<dbReference type="SUPFAM" id="SSF50965">
    <property type="entry name" value="Galactose oxidase, central domain"/>
    <property type="match status" value="1"/>
</dbReference>
<keyword evidence="1 2" id="KW-0732">Signal</keyword>
<evidence type="ECO:0000256" key="2">
    <source>
        <dbReference type="SAM" id="SignalP"/>
    </source>
</evidence>
<dbReference type="Proteomes" id="UP000464657">
    <property type="component" value="Chromosome"/>
</dbReference>
<dbReference type="Pfam" id="PF14312">
    <property type="entry name" value="FG-GAP_2"/>
    <property type="match status" value="1"/>
</dbReference>
<reference evidence="4 5" key="1">
    <citation type="journal article" date="2013" name="Int. J. Syst. Evol. Microbiol.">
        <title>Kordia antarctica sp. nov., isolated from Antarctic seawater.</title>
        <authorList>
            <person name="Baek K."/>
            <person name="Choi A."/>
            <person name="Kang I."/>
            <person name="Lee K."/>
            <person name="Cho J.C."/>
        </authorList>
    </citation>
    <scope>NUCLEOTIDE SEQUENCE [LARGE SCALE GENOMIC DNA]</scope>
    <source>
        <strain evidence="4 5">IMCC3317</strain>
    </source>
</reference>
<dbReference type="EMBL" id="CP019288">
    <property type="protein sequence ID" value="QHI35592.1"/>
    <property type="molecule type" value="Genomic_DNA"/>
</dbReference>
<dbReference type="InterPro" id="IPR011043">
    <property type="entry name" value="Gal_Oxase/kelch_b-propeller"/>
</dbReference>
<accession>A0A7L4ZG00</accession>
<dbReference type="InterPro" id="IPR015915">
    <property type="entry name" value="Kelch-typ_b-propeller"/>
</dbReference>
<organism evidence="4 5">
    <name type="scientific">Kordia antarctica</name>
    <dbReference type="NCBI Taxonomy" id="1218801"/>
    <lineage>
        <taxon>Bacteria</taxon>
        <taxon>Pseudomonadati</taxon>
        <taxon>Bacteroidota</taxon>
        <taxon>Flavobacteriia</taxon>
        <taxon>Flavobacteriales</taxon>
        <taxon>Flavobacteriaceae</taxon>
        <taxon>Kordia</taxon>
    </lineage>
</organism>
<name>A0A7L4ZG00_9FLAO</name>
<dbReference type="OrthoDB" id="1403372at2"/>
<dbReference type="KEGG" id="kan:IMCC3317_09380"/>
<feature type="chain" id="PRO_5029571985" description="Secretion system C-terminal sorting domain-containing protein" evidence="2">
    <location>
        <begin position="22"/>
        <end position="501"/>
    </location>
</feature>
<dbReference type="PANTHER" id="PTHR36220">
    <property type="entry name" value="UNNAMED PRODUCT"/>
    <property type="match status" value="1"/>
</dbReference>
<proteinExistence type="predicted"/>
<dbReference type="AlphaFoldDB" id="A0A7L4ZG00"/>
<feature type="domain" description="Secretion system C-terminal sorting" evidence="3">
    <location>
        <begin position="433"/>
        <end position="499"/>
    </location>
</feature>
<dbReference type="Gene3D" id="2.120.10.80">
    <property type="entry name" value="Kelch-type beta propeller"/>
    <property type="match status" value="1"/>
</dbReference>
<dbReference type="Pfam" id="PF18962">
    <property type="entry name" value="Por_Secre_tail"/>
    <property type="match status" value="1"/>
</dbReference>
<keyword evidence="5" id="KW-1185">Reference proteome</keyword>